<reference evidence="1 2" key="1">
    <citation type="submission" date="2019-05" db="EMBL/GenBank/DDBJ databases">
        <title>Another draft genome of Portunus trituberculatus and its Hox gene families provides insights of decapod evolution.</title>
        <authorList>
            <person name="Jeong J.-H."/>
            <person name="Song I."/>
            <person name="Kim S."/>
            <person name="Choi T."/>
            <person name="Kim D."/>
            <person name="Ryu S."/>
            <person name="Kim W."/>
        </authorList>
    </citation>
    <scope>NUCLEOTIDE SEQUENCE [LARGE SCALE GENOMIC DNA]</scope>
    <source>
        <tissue evidence="1">Muscle</tissue>
    </source>
</reference>
<protein>
    <submittedName>
        <fullName evidence="1">Uncharacterized protein</fullName>
    </submittedName>
</protein>
<comment type="caution">
    <text evidence="1">The sequence shown here is derived from an EMBL/GenBank/DDBJ whole genome shotgun (WGS) entry which is preliminary data.</text>
</comment>
<keyword evidence="2" id="KW-1185">Reference proteome</keyword>
<dbReference type="PANTHER" id="PTHR22954:SF3">
    <property type="entry name" value="PROTEIN CBG08539"/>
    <property type="match status" value="1"/>
</dbReference>
<organism evidence="1 2">
    <name type="scientific">Portunus trituberculatus</name>
    <name type="common">Swimming crab</name>
    <name type="synonym">Neptunus trituberculatus</name>
    <dbReference type="NCBI Taxonomy" id="210409"/>
    <lineage>
        <taxon>Eukaryota</taxon>
        <taxon>Metazoa</taxon>
        <taxon>Ecdysozoa</taxon>
        <taxon>Arthropoda</taxon>
        <taxon>Crustacea</taxon>
        <taxon>Multicrustacea</taxon>
        <taxon>Malacostraca</taxon>
        <taxon>Eumalacostraca</taxon>
        <taxon>Eucarida</taxon>
        <taxon>Decapoda</taxon>
        <taxon>Pleocyemata</taxon>
        <taxon>Brachyura</taxon>
        <taxon>Eubrachyura</taxon>
        <taxon>Portunoidea</taxon>
        <taxon>Portunidae</taxon>
        <taxon>Portuninae</taxon>
        <taxon>Portunus</taxon>
    </lineage>
</organism>
<dbReference type="EMBL" id="VSRR010026221">
    <property type="protein sequence ID" value="MPC67419.1"/>
    <property type="molecule type" value="Genomic_DNA"/>
</dbReference>
<sequence>MKYRSISLVIHYHSLEEDIDEANQFRRKVRIPRLQAAQKLLEMAKAEQSGEPNPSVKSYGTEPVLNTVKLPTIQLPKFSGDVLEWQSFWDQFLALVDESNIPDVSKFGYLHASLEGEAKQVIQGLSLTAANYPTACSVLKERFGRSERIIFAHIQALLNITAPSKISGPQYIAALWKMQDQLVSHVCSLEALNVKEDQYGVIFNSSYSVMPSSRHTHGMVKRGIRA</sequence>
<name>A0A5B7HC32_PORTR</name>
<proteinExistence type="predicted"/>
<dbReference type="OrthoDB" id="6378313at2759"/>
<dbReference type="PANTHER" id="PTHR22954">
    <property type="entry name" value="RETROVIRAL PROTEASE-RELATED"/>
    <property type="match status" value="1"/>
</dbReference>
<dbReference type="InterPro" id="IPR005312">
    <property type="entry name" value="DUF1759"/>
</dbReference>
<evidence type="ECO:0000313" key="1">
    <source>
        <dbReference type="EMBL" id="MPC67419.1"/>
    </source>
</evidence>
<evidence type="ECO:0000313" key="2">
    <source>
        <dbReference type="Proteomes" id="UP000324222"/>
    </source>
</evidence>
<dbReference type="Pfam" id="PF03564">
    <property type="entry name" value="DUF1759"/>
    <property type="match status" value="1"/>
</dbReference>
<gene>
    <name evidence="1" type="ORF">E2C01_061594</name>
</gene>
<accession>A0A5B7HC32</accession>
<dbReference type="AlphaFoldDB" id="A0A5B7HC32"/>
<dbReference type="Proteomes" id="UP000324222">
    <property type="component" value="Unassembled WGS sequence"/>
</dbReference>